<dbReference type="AlphaFoldDB" id="A0A3N4HYM5"/>
<organism evidence="3 4">
    <name type="scientific">Ascobolus immersus RN42</name>
    <dbReference type="NCBI Taxonomy" id="1160509"/>
    <lineage>
        <taxon>Eukaryota</taxon>
        <taxon>Fungi</taxon>
        <taxon>Dikarya</taxon>
        <taxon>Ascomycota</taxon>
        <taxon>Pezizomycotina</taxon>
        <taxon>Pezizomycetes</taxon>
        <taxon>Pezizales</taxon>
        <taxon>Ascobolaceae</taxon>
        <taxon>Ascobolus</taxon>
    </lineage>
</organism>
<proteinExistence type="predicted"/>
<evidence type="ECO:0000313" key="3">
    <source>
        <dbReference type="EMBL" id="RPA76950.1"/>
    </source>
</evidence>
<dbReference type="EMBL" id="ML119734">
    <property type="protein sequence ID" value="RPA76950.1"/>
    <property type="molecule type" value="Genomic_DNA"/>
</dbReference>
<dbReference type="OrthoDB" id="5985073at2759"/>
<feature type="region of interest" description="Disordered" evidence="1">
    <location>
        <begin position="367"/>
        <end position="396"/>
    </location>
</feature>
<keyword evidence="2" id="KW-0732">Signal</keyword>
<evidence type="ECO:0000256" key="1">
    <source>
        <dbReference type="SAM" id="MobiDB-lite"/>
    </source>
</evidence>
<reference evidence="3 4" key="1">
    <citation type="journal article" date="2018" name="Nat. Ecol. Evol.">
        <title>Pezizomycetes genomes reveal the molecular basis of ectomycorrhizal truffle lifestyle.</title>
        <authorList>
            <person name="Murat C."/>
            <person name="Payen T."/>
            <person name="Noel B."/>
            <person name="Kuo A."/>
            <person name="Morin E."/>
            <person name="Chen J."/>
            <person name="Kohler A."/>
            <person name="Krizsan K."/>
            <person name="Balestrini R."/>
            <person name="Da Silva C."/>
            <person name="Montanini B."/>
            <person name="Hainaut M."/>
            <person name="Levati E."/>
            <person name="Barry K.W."/>
            <person name="Belfiori B."/>
            <person name="Cichocki N."/>
            <person name="Clum A."/>
            <person name="Dockter R.B."/>
            <person name="Fauchery L."/>
            <person name="Guy J."/>
            <person name="Iotti M."/>
            <person name="Le Tacon F."/>
            <person name="Lindquist E.A."/>
            <person name="Lipzen A."/>
            <person name="Malagnac F."/>
            <person name="Mello A."/>
            <person name="Molinier V."/>
            <person name="Miyauchi S."/>
            <person name="Poulain J."/>
            <person name="Riccioni C."/>
            <person name="Rubini A."/>
            <person name="Sitrit Y."/>
            <person name="Splivallo R."/>
            <person name="Traeger S."/>
            <person name="Wang M."/>
            <person name="Zifcakova L."/>
            <person name="Wipf D."/>
            <person name="Zambonelli A."/>
            <person name="Paolocci F."/>
            <person name="Nowrousian M."/>
            <person name="Ottonello S."/>
            <person name="Baldrian P."/>
            <person name="Spatafora J.W."/>
            <person name="Henrissat B."/>
            <person name="Nagy L.G."/>
            <person name="Aury J.M."/>
            <person name="Wincker P."/>
            <person name="Grigoriev I.V."/>
            <person name="Bonfante P."/>
            <person name="Martin F.M."/>
        </authorList>
    </citation>
    <scope>NUCLEOTIDE SEQUENCE [LARGE SCALE GENOMIC DNA]</scope>
    <source>
        <strain evidence="3 4">RN42</strain>
    </source>
</reference>
<feature type="signal peptide" evidence="2">
    <location>
        <begin position="1"/>
        <end position="20"/>
    </location>
</feature>
<feature type="compositionally biased region" description="Acidic residues" evidence="1">
    <location>
        <begin position="384"/>
        <end position="396"/>
    </location>
</feature>
<name>A0A3N4HYM5_ASCIM</name>
<evidence type="ECO:0008006" key="5">
    <source>
        <dbReference type="Google" id="ProtNLM"/>
    </source>
</evidence>
<accession>A0A3N4HYM5</accession>
<dbReference type="STRING" id="1160509.A0A3N4HYM5"/>
<protein>
    <recommendedName>
        <fullName evidence="5">F-box domain-containing protein</fullName>
    </recommendedName>
</protein>
<evidence type="ECO:0000313" key="4">
    <source>
        <dbReference type="Proteomes" id="UP000275078"/>
    </source>
</evidence>
<sequence>MAGPFPPELVSLLLFELCQTLPRLWDGKSTSLKEYATVSRQWQYAAEQESGVFHTVAVRSNELDTFATVFGGHRRRFLRCLEYHIVLPKYARARCCLFETRKEQEKNNEAFTEAIQALFLLLKEWEARDVDQGPPLELNIKAHSPMDVGWRSAQDRYMVNLDYRDLQDRRWQHSFLRFSRVALGSLPILSRVTGFACNMGGTRSKDGEYRADNREFEGRSLVQLATKFPNLEAVGWIVEDDDLLYPWARKRRRQGFARALADNHGLWKKLKKFELRMQAGFHTYDTFHAPNLKEGDTARSSLTFALRHILHLPQLEAFELGSIVVGPSIFEAPPCNNNAPTSATFQPFSRLKILKMNISKLTPNGGYYFAPDPSQPPGTPEGDRYEDDYEDSESEEPAIELEDFIDKVIYEDSDPDMLTVEGKNPHGDTYPWPPRYGREYKVDWFRAIGHDQVLYHRFRIDTPESRSIFEGFLKVLKAAPGIQEARLQIGAGEHHKSAGASVSFVPVDEWVAECTDELEKMMWKMHTNEKTVDALAFFGQVKEWIDEIPGSDIRVEVSPKLLHELWPDIWPDRWRA</sequence>
<feature type="chain" id="PRO_5018230746" description="F-box domain-containing protein" evidence="2">
    <location>
        <begin position="21"/>
        <end position="576"/>
    </location>
</feature>
<keyword evidence="4" id="KW-1185">Reference proteome</keyword>
<dbReference type="Proteomes" id="UP000275078">
    <property type="component" value="Unassembled WGS sequence"/>
</dbReference>
<evidence type="ECO:0000256" key="2">
    <source>
        <dbReference type="SAM" id="SignalP"/>
    </source>
</evidence>
<gene>
    <name evidence="3" type="ORF">BJ508DRAFT_179335</name>
</gene>